<evidence type="ECO:0000256" key="7">
    <source>
        <dbReference type="ARBA" id="ARBA00022967"/>
    </source>
</evidence>
<comment type="catalytic activity">
    <reaction evidence="11 12">
        <text>a quinone + NADH + 5 H(+)(in) = a quinol + NAD(+) + 4 H(+)(out)</text>
        <dbReference type="Rhea" id="RHEA:57888"/>
        <dbReference type="ChEBI" id="CHEBI:15378"/>
        <dbReference type="ChEBI" id="CHEBI:24646"/>
        <dbReference type="ChEBI" id="CHEBI:57540"/>
        <dbReference type="ChEBI" id="CHEBI:57945"/>
        <dbReference type="ChEBI" id="CHEBI:132124"/>
    </reaction>
</comment>
<dbReference type="EMBL" id="JACHVB010000063">
    <property type="protein sequence ID" value="MBC2596212.1"/>
    <property type="molecule type" value="Genomic_DNA"/>
</dbReference>
<dbReference type="GO" id="GO:0048038">
    <property type="term" value="F:quinone binding"/>
    <property type="evidence" value="ECO:0007669"/>
    <property type="project" value="UniProtKB-KW"/>
</dbReference>
<feature type="transmembrane region" description="Helical" evidence="11">
    <location>
        <begin position="6"/>
        <end position="30"/>
    </location>
</feature>
<protein>
    <recommendedName>
        <fullName evidence="11">NADH-quinone oxidoreductase subunit A</fullName>
        <ecNumber evidence="11">7.1.1.-</ecNumber>
    </recommendedName>
    <alternativeName>
        <fullName evidence="11">NADH dehydrogenase I subunit A</fullName>
    </alternativeName>
    <alternativeName>
        <fullName evidence="11">NDH-1 subunit A</fullName>
    </alternativeName>
    <alternativeName>
        <fullName evidence="11">NUO1</fullName>
    </alternativeName>
</protein>
<evidence type="ECO:0000313" key="13">
    <source>
        <dbReference type="EMBL" id="MBC2596212.1"/>
    </source>
</evidence>
<evidence type="ECO:0000256" key="1">
    <source>
        <dbReference type="ARBA" id="ARBA00004141"/>
    </source>
</evidence>
<dbReference type="InterPro" id="IPR038430">
    <property type="entry name" value="NDAH_ubi_oxred_su3_sf"/>
</dbReference>
<keyword evidence="6 11" id="KW-0874">Quinone</keyword>
<evidence type="ECO:0000256" key="2">
    <source>
        <dbReference type="ARBA" id="ARBA00008472"/>
    </source>
</evidence>
<dbReference type="Gene3D" id="1.20.58.1610">
    <property type="entry name" value="NADH:ubiquinone/plastoquinone oxidoreductase, chain 3"/>
    <property type="match status" value="1"/>
</dbReference>
<keyword evidence="14" id="KW-1185">Reference proteome</keyword>
<comment type="similarity">
    <text evidence="2 11 12">Belongs to the complex I subunit 3 family.</text>
</comment>
<evidence type="ECO:0000256" key="12">
    <source>
        <dbReference type="RuleBase" id="RU003639"/>
    </source>
</evidence>
<evidence type="ECO:0000256" key="5">
    <source>
        <dbReference type="ARBA" id="ARBA00022692"/>
    </source>
</evidence>
<keyword evidence="5 11" id="KW-0812">Transmembrane</keyword>
<dbReference type="InterPro" id="IPR000440">
    <property type="entry name" value="NADH_UbQ/plastoQ_OxRdtase_su3"/>
</dbReference>
<evidence type="ECO:0000256" key="3">
    <source>
        <dbReference type="ARBA" id="ARBA00022448"/>
    </source>
</evidence>
<organism evidence="13 14">
    <name type="scientific">Ruficoccus amylovorans</name>
    <dbReference type="NCBI Taxonomy" id="1804625"/>
    <lineage>
        <taxon>Bacteria</taxon>
        <taxon>Pseudomonadati</taxon>
        <taxon>Verrucomicrobiota</taxon>
        <taxon>Opitutia</taxon>
        <taxon>Puniceicoccales</taxon>
        <taxon>Cerasicoccaceae</taxon>
        <taxon>Ruficoccus</taxon>
    </lineage>
</organism>
<evidence type="ECO:0000313" key="14">
    <source>
        <dbReference type="Proteomes" id="UP000546464"/>
    </source>
</evidence>
<evidence type="ECO:0000256" key="6">
    <source>
        <dbReference type="ARBA" id="ARBA00022719"/>
    </source>
</evidence>
<dbReference type="GO" id="GO:0030964">
    <property type="term" value="C:NADH dehydrogenase complex"/>
    <property type="evidence" value="ECO:0007669"/>
    <property type="project" value="TreeGrafter"/>
</dbReference>
<dbReference type="PANTHER" id="PTHR11058">
    <property type="entry name" value="NADH-UBIQUINONE OXIDOREDUCTASE CHAIN 3"/>
    <property type="match status" value="1"/>
</dbReference>
<feature type="transmembrane region" description="Helical" evidence="11">
    <location>
        <begin position="90"/>
        <end position="113"/>
    </location>
</feature>
<comment type="subunit">
    <text evidence="11">NDH-1 is composed of 14 different subunits. Subunits NuoA, H, J, K, L, M, N constitute the membrane sector of the complex.</text>
</comment>
<evidence type="ECO:0000256" key="9">
    <source>
        <dbReference type="ARBA" id="ARBA00023027"/>
    </source>
</evidence>
<dbReference type="GO" id="GO:0050136">
    <property type="term" value="F:NADH dehydrogenase (quinone) (non-electrogenic) activity"/>
    <property type="evidence" value="ECO:0007669"/>
    <property type="project" value="UniProtKB-UniRule"/>
</dbReference>
<dbReference type="PANTHER" id="PTHR11058:SF22">
    <property type="entry name" value="NADH-QUINONE OXIDOREDUCTASE SUBUNIT A"/>
    <property type="match status" value="1"/>
</dbReference>
<keyword evidence="3 11" id="KW-0813">Transport</keyword>
<evidence type="ECO:0000256" key="11">
    <source>
        <dbReference type="HAMAP-Rule" id="MF_01394"/>
    </source>
</evidence>
<keyword evidence="8 11" id="KW-1133">Transmembrane helix</keyword>
<name>A0A842HIH5_9BACT</name>
<keyword evidence="11" id="KW-0830">Ubiquinone</keyword>
<dbReference type="RefSeq" id="WP_185677128.1">
    <property type="nucleotide sequence ID" value="NZ_JACHVB010000063.1"/>
</dbReference>
<dbReference type="Proteomes" id="UP000546464">
    <property type="component" value="Unassembled WGS sequence"/>
</dbReference>
<keyword evidence="7 11" id="KW-1278">Translocase</keyword>
<keyword evidence="4 11" id="KW-1003">Cell membrane</keyword>
<evidence type="ECO:0000256" key="4">
    <source>
        <dbReference type="ARBA" id="ARBA00022475"/>
    </source>
</evidence>
<comment type="subcellular location">
    <subcellularLocation>
        <location evidence="11 12">Cell membrane</location>
        <topology evidence="11 12">Multi-pass membrane protein</topology>
    </subcellularLocation>
    <subcellularLocation>
        <location evidence="1">Membrane</location>
        <topology evidence="1">Multi-pass membrane protein</topology>
    </subcellularLocation>
</comment>
<keyword evidence="9 11" id="KW-0520">NAD</keyword>
<dbReference type="AlphaFoldDB" id="A0A842HIH5"/>
<dbReference type="InterPro" id="IPR023043">
    <property type="entry name" value="NAD(P)H_OxRDtase_bac/plastid"/>
</dbReference>
<dbReference type="GO" id="GO:0008137">
    <property type="term" value="F:NADH dehydrogenase (ubiquinone) activity"/>
    <property type="evidence" value="ECO:0007669"/>
    <property type="project" value="InterPro"/>
</dbReference>
<dbReference type="GO" id="GO:0005886">
    <property type="term" value="C:plasma membrane"/>
    <property type="evidence" value="ECO:0007669"/>
    <property type="project" value="UniProtKB-SubCell"/>
</dbReference>
<evidence type="ECO:0000256" key="8">
    <source>
        <dbReference type="ARBA" id="ARBA00022989"/>
    </source>
</evidence>
<dbReference type="HAMAP" id="MF_01394">
    <property type="entry name" value="NDH1_NuoA"/>
    <property type="match status" value="1"/>
</dbReference>
<comment type="caution">
    <text evidence="13">The sequence shown here is derived from an EMBL/GenBank/DDBJ whole genome shotgun (WGS) entry which is preliminary data.</text>
</comment>
<gene>
    <name evidence="11" type="primary">nuoA</name>
    <name evidence="13" type="ORF">H5P28_18240</name>
</gene>
<reference evidence="13 14" key="1">
    <citation type="submission" date="2020-07" db="EMBL/GenBank/DDBJ databases">
        <authorList>
            <person name="Feng X."/>
        </authorList>
    </citation>
    <scope>NUCLEOTIDE SEQUENCE [LARGE SCALE GENOMIC DNA]</scope>
    <source>
        <strain evidence="13 14">JCM31066</strain>
    </source>
</reference>
<evidence type="ECO:0000256" key="10">
    <source>
        <dbReference type="ARBA" id="ARBA00023136"/>
    </source>
</evidence>
<keyword evidence="10 11" id="KW-0472">Membrane</keyword>
<sequence>MSVEAYVPVLIQIILGVVIASAIIVASHIFGQRSRGNYIKDAAYECGLVSTGKFHPRFGVKFYVVAMLFILFDVEVVFLIPWVLVYREFIVAQIPILLPVLFFLFILAVGFLYEMKKGGLKWER</sequence>
<comment type="function">
    <text evidence="11">NDH-1 shuttles electrons from NADH, via FMN and iron-sulfur (Fe-S) centers, to quinones in the respiratory chain. The immediate electron acceptor for the enzyme in this species is believed to be ubiquinone. Couples the redox reaction to proton translocation (for every two electrons transferred, four hydrogen ions are translocated across the cytoplasmic membrane), and thus conserves the redox energy in a proton gradient.</text>
</comment>
<dbReference type="Pfam" id="PF00507">
    <property type="entry name" value="Oxidored_q4"/>
    <property type="match status" value="1"/>
</dbReference>
<proteinExistence type="inferred from homology"/>
<accession>A0A842HIH5</accession>
<feature type="transmembrane region" description="Helical" evidence="11">
    <location>
        <begin position="62"/>
        <end position="84"/>
    </location>
</feature>
<dbReference type="EC" id="7.1.1.-" evidence="11"/>